<name>A0A1V0M381_RAOOR</name>
<accession>A0A1V0M381</accession>
<organism evidence="1">
    <name type="scientific">Raoultella ornithinolytica</name>
    <name type="common">Klebsiella ornithinolytica</name>
    <dbReference type="NCBI Taxonomy" id="54291"/>
    <lineage>
        <taxon>Bacteria</taxon>
        <taxon>Pseudomonadati</taxon>
        <taxon>Pseudomonadota</taxon>
        <taxon>Gammaproteobacteria</taxon>
        <taxon>Enterobacterales</taxon>
        <taxon>Enterobacteriaceae</taxon>
        <taxon>Klebsiella/Raoultella group</taxon>
        <taxon>Raoultella</taxon>
    </lineage>
</organism>
<protein>
    <submittedName>
        <fullName evidence="1">Uncharacterized protein</fullName>
    </submittedName>
</protein>
<keyword evidence="1" id="KW-0614">Plasmid</keyword>
<reference evidence="1" key="1">
    <citation type="journal article" date="2017" name="Int. J. Antimicrob. Agents">
        <title>Sequencing and comparative genomics analysis of the IncHI2 plasmids pT5282-mphA and p112298-catA and the IncHI5 plasmid pYNKP001-dfrA.</title>
        <authorList>
            <person name="Liang Q."/>
            <person name="Yin Z."/>
            <person name="Zhao Y."/>
            <person name="Liang L."/>
            <person name="Feng J."/>
            <person name="Zhan Z."/>
            <person name="Wang H."/>
            <person name="Song Y."/>
            <person name="Tong Y."/>
            <person name="Wu W."/>
            <person name="Chen W."/>
            <person name="Wang J."/>
            <person name="Jiang L."/>
            <person name="Zhou D."/>
        </authorList>
    </citation>
    <scope>NUCLEOTIDE SEQUENCE</scope>
    <source>
        <strain evidence="1">YNKP001</strain>
        <plasmid evidence="1">pYNKP001-dfrA</plasmid>
    </source>
</reference>
<sequence>MVSSFPTSFATIPSAAFVKKLLLKALTQHLKKLLFCPCKRVRSSFPPSNKSNF</sequence>
<geneLocation type="plasmid" evidence="1">
    <name>pYNKP001-dfrA</name>
</geneLocation>
<dbReference type="AlphaFoldDB" id="A0A1V0M381"/>
<dbReference type="EMBL" id="KY270853">
    <property type="protein sequence ID" value="ARD69342.1"/>
    <property type="molecule type" value="Genomic_DNA"/>
</dbReference>
<evidence type="ECO:0000313" key="1">
    <source>
        <dbReference type="EMBL" id="ARD69342.1"/>
    </source>
</evidence>
<proteinExistence type="predicted"/>